<gene>
    <name evidence="2" type="ORF">HPS56_01080</name>
</gene>
<evidence type="ECO:0000313" key="2">
    <source>
        <dbReference type="EMBL" id="NPD90967.1"/>
    </source>
</evidence>
<proteinExistence type="predicted"/>
<name>A0ABX2ALP7_9BACT</name>
<organism evidence="2 3">
    <name type="scientific">Xylanibacter muris</name>
    <dbReference type="NCBI Taxonomy" id="2736290"/>
    <lineage>
        <taxon>Bacteria</taxon>
        <taxon>Pseudomonadati</taxon>
        <taxon>Bacteroidota</taxon>
        <taxon>Bacteroidia</taxon>
        <taxon>Bacteroidales</taxon>
        <taxon>Prevotellaceae</taxon>
        <taxon>Xylanibacter</taxon>
    </lineage>
</organism>
<dbReference type="RefSeq" id="WP_172272543.1">
    <property type="nucleotide sequence ID" value="NZ_CASGMU010000001.1"/>
</dbReference>
<feature type="signal peptide" evidence="1">
    <location>
        <begin position="1"/>
        <end position="23"/>
    </location>
</feature>
<dbReference type="Proteomes" id="UP000714420">
    <property type="component" value="Unassembled WGS sequence"/>
</dbReference>
<dbReference type="EMBL" id="JABKKF010000001">
    <property type="protein sequence ID" value="NPD90967.1"/>
    <property type="molecule type" value="Genomic_DNA"/>
</dbReference>
<evidence type="ECO:0000256" key="1">
    <source>
        <dbReference type="SAM" id="SignalP"/>
    </source>
</evidence>
<feature type="chain" id="PRO_5045185692" description="RagB/SusD family nutrient uptake outer membrane protein" evidence="1">
    <location>
        <begin position="24"/>
        <end position="634"/>
    </location>
</feature>
<accession>A0ABX2ALP7</accession>
<dbReference type="PROSITE" id="PS51257">
    <property type="entry name" value="PROKAR_LIPOPROTEIN"/>
    <property type="match status" value="1"/>
</dbReference>
<reference evidence="2 3" key="1">
    <citation type="submission" date="2020-05" db="EMBL/GenBank/DDBJ databases">
        <title>Distinct polysaccharide utilization as determinants for interspecies competition between intestinal Prevotella spp.</title>
        <authorList>
            <person name="Galvez E.J.C."/>
            <person name="Iljazovic A."/>
            <person name="Strowig T."/>
        </authorList>
    </citation>
    <scope>NUCLEOTIDE SEQUENCE [LARGE SCALE GENOMIC DNA]</scope>
    <source>
        <strain evidence="2 3">PMUR</strain>
    </source>
</reference>
<dbReference type="InterPro" id="IPR011990">
    <property type="entry name" value="TPR-like_helical_dom_sf"/>
</dbReference>
<sequence length="634" mass="72783">MKRLKFAWAAVIMGAMAFTTVSCDDFFDTDPKDIINEDDYIEKDDEMYKGFLGIVSRMQEAGDHSIFLTDTRCNVIETTENAPMALQNIFNFETTVDNEYADPTCYYSIVVACNDYFNKMTEYHRNVGGMSELSETNFRALLSMAIRLKVWAYLKLGSIYGQAYWFDDPLTEMKDLADTDVFTKCDMGQLATKAIDLLNNGVDIDGVHIDSDVNMNWAIWLDEEIQNESEYAKWYYMVPPRVLLEAEMRSWRASYVPEETAQGDWLWIRDNLLRYMHNIHKCPVGFSLTPLFDFSDPNNIDWKRANIIYQMNSYLASGVRDEYYPYLLLFASEEVGLKTQNVSSIMYDYTNHQRNRLVQYFCPEYPSPDSYYLRPSDYGKSIFSETDLRGMTQKIVMNNLGGKDCISKYYYLYERSATSYKYIRTNIFEIEPAIPTFRGHDFHFLLAEAENHLGNWDIANALLNNGLMSLFNGQDLTVLPAHWSQDYDTWLGNTKQQTATDKNGSDVNQGSGYGNIGIVGAMRSTVYDLPTVDENGEITYQGRVITETERREIFDWALADEYLKEFVAEGKSYSFLCKIGERYASAVRGNDVAGARANFAARIAPNHRRAGGKVAGYNDGISDLGYFIKWNLKD</sequence>
<evidence type="ECO:0008006" key="4">
    <source>
        <dbReference type="Google" id="ProtNLM"/>
    </source>
</evidence>
<evidence type="ECO:0000313" key="3">
    <source>
        <dbReference type="Proteomes" id="UP000714420"/>
    </source>
</evidence>
<dbReference type="SUPFAM" id="SSF48452">
    <property type="entry name" value="TPR-like"/>
    <property type="match status" value="1"/>
</dbReference>
<keyword evidence="3" id="KW-1185">Reference proteome</keyword>
<dbReference type="Gene3D" id="1.25.40.390">
    <property type="match status" value="1"/>
</dbReference>
<protein>
    <recommendedName>
        <fullName evidence="4">RagB/SusD family nutrient uptake outer membrane protein</fullName>
    </recommendedName>
</protein>
<keyword evidence="1" id="KW-0732">Signal</keyword>
<comment type="caution">
    <text evidence="2">The sequence shown here is derived from an EMBL/GenBank/DDBJ whole genome shotgun (WGS) entry which is preliminary data.</text>
</comment>